<gene>
    <name evidence="7" type="ORF">LCGC14_2296450</name>
</gene>
<dbReference type="SUPFAM" id="SSF88659">
    <property type="entry name" value="Sigma3 and sigma4 domains of RNA polymerase sigma factors"/>
    <property type="match status" value="1"/>
</dbReference>
<keyword evidence="2" id="KW-0805">Transcription regulation</keyword>
<dbReference type="InterPro" id="IPR013324">
    <property type="entry name" value="RNA_pol_sigma_r3/r4-like"/>
</dbReference>
<evidence type="ECO:0000256" key="4">
    <source>
        <dbReference type="ARBA" id="ARBA00023125"/>
    </source>
</evidence>
<evidence type="ECO:0000313" key="7">
    <source>
        <dbReference type="EMBL" id="KKL51341.1"/>
    </source>
</evidence>
<organism evidence="7">
    <name type="scientific">marine sediment metagenome</name>
    <dbReference type="NCBI Taxonomy" id="412755"/>
    <lineage>
        <taxon>unclassified sequences</taxon>
        <taxon>metagenomes</taxon>
        <taxon>ecological metagenomes</taxon>
    </lineage>
</organism>
<dbReference type="GO" id="GO:0003677">
    <property type="term" value="F:DNA binding"/>
    <property type="evidence" value="ECO:0007669"/>
    <property type="project" value="UniProtKB-KW"/>
</dbReference>
<dbReference type="InterPro" id="IPR014284">
    <property type="entry name" value="RNA_pol_sigma-70_dom"/>
</dbReference>
<dbReference type="InterPro" id="IPR013325">
    <property type="entry name" value="RNA_pol_sigma_r2"/>
</dbReference>
<keyword evidence="3" id="KW-0731">Sigma factor</keyword>
<dbReference type="PANTHER" id="PTHR43133">
    <property type="entry name" value="RNA POLYMERASE ECF-TYPE SIGMA FACTO"/>
    <property type="match status" value="1"/>
</dbReference>
<keyword evidence="4" id="KW-0238">DNA-binding</keyword>
<dbReference type="Pfam" id="PF04542">
    <property type="entry name" value="Sigma70_r2"/>
    <property type="match status" value="1"/>
</dbReference>
<proteinExistence type="inferred from homology"/>
<dbReference type="InterPro" id="IPR007627">
    <property type="entry name" value="RNA_pol_sigma70_r2"/>
</dbReference>
<dbReference type="Gene3D" id="1.10.10.10">
    <property type="entry name" value="Winged helix-like DNA-binding domain superfamily/Winged helix DNA-binding domain"/>
    <property type="match status" value="1"/>
</dbReference>
<feature type="domain" description="RNA polymerase sigma-70 region 2" evidence="6">
    <location>
        <begin position="28"/>
        <end position="92"/>
    </location>
</feature>
<evidence type="ECO:0000256" key="2">
    <source>
        <dbReference type="ARBA" id="ARBA00023015"/>
    </source>
</evidence>
<keyword evidence="5" id="KW-0804">Transcription</keyword>
<dbReference type="GO" id="GO:0006352">
    <property type="term" value="P:DNA-templated transcription initiation"/>
    <property type="evidence" value="ECO:0007669"/>
    <property type="project" value="InterPro"/>
</dbReference>
<dbReference type="Gene3D" id="1.10.1740.10">
    <property type="match status" value="1"/>
</dbReference>
<evidence type="ECO:0000256" key="5">
    <source>
        <dbReference type="ARBA" id="ARBA00023163"/>
    </source>
</evidence>
<reference evidence="7" key="1">
    <citation type="journal article" date="2015" name="Nature">
        <title>Complex archaea that bridge the gap between prokaryotes and eukaryotes.</title>
        <authorList>
            <person name="Spang A."/>
            <person name="Saw J.H."/>
            <person name="Jorgensen S.L."/>
            <person name="Zaremba-Niedzwiedzka K."/>
            <person name="Martijn J."/>
            <person name="Lind A.E."/>
            <person name="van Eijk R."/>
            <person name="Schleper C."/>
            <person name="Guy L."/>
            <person name="Ettema T.J."/>
        </authorList>
    </citation>
    <scope>NUCLEOTIDE SEQUENCE</scope>
</reference>
<dbReference type="AlphaFoldDB" id="A0A0F9DCB9"/>
<dbReference type="NCBIfam" id="TIGR02937">
    <property type="entry name" value="sigma70-ECF"/>
    <property type="match status" value="1"/>
</dbReference>
<evidence type="ECO:0000256" key="1">
    <source>
        <dbReference type="ARBA" id="ARBA00010641"/>
    </source>
</evidence>
<name>A0A0F9DCB9_9ZZZZ</name>
<protein>
    <recommendedName>
        <fullName evidence="6">RNA polymerase sigma-70 region 2 domain-containing protein</fullName>
    </recommendedName>
</protein>
<dbReference type="InterPro" id="IPR036388">
    <property type="entry name" value="WH-like_DNA-bd_sf"/>
</dbReference>
<sequence length="186" mass="21080">MVGKENSNRARQDADLPLQGKIESANEIYEKHGEFIREVIHANIQDKSLAEDIFQDFYLSLVSKPVDPIHPSIRGYLYRAIKNDIIDSFRRIKAYGNRLERYAGHHNRPSAKVATPEEIASAKEETKSLFAIVEKNLNGVEANAIKLRYNKGYDTGETATIMKIKKRSVSRYTSIGVGKLRLLFGI</sequence>
<dbReference type="SUPFAM" id="SSF88946">
    <property type="entry name" value="Sigma2 domain of RNA polymerase sigma factors"/>
    <property type="match status" value="1"/>
</dbReference>
<evidence type="ECO:0000259" key="6">
    <source>
        <dbReference type="Pfam" id="PF04542"/>
    </source>
</evidence>
<accession>A0A0F9DCB9</accession>
<dbReference type="InterPro" id="IPR039425">
    <property type="entry name" value="RNA_pol_sigma-70-like"/>
</dbReference>
<dbReference type="PANTHER" id="PTHR43133:SF8">
    <property type="entry name" value="RNA POLYMERASE SIGMA FACTOR HI_1459-RELATED"/>
    <property type="match status" value="1"/>
</dbReference>
<evidence type="ECO:0000256" key="3">
    <source>
        <dbReference type="ARBA" id="ARBA00023082"/>
    </source>
</evidence>
<comment type="caution">
    <text evidence="7">The sequence shown here is derived from an EMBL/GenBank/DDBJ whole genome shotgun (WGS) entry which is preliminary data.</text>
</comment>
<dbReference type="EMBL" id="LAZR01032285">
    <property type="protein sequence ID" value="KKL51341.1"/>
    <property type="molecule type" value="Genomic_DNA"/>
</dbReference>
<comment type="similarity">
    <text evidence="1">Belongs to the sigma-70 factor family. ECF subfamily.</text>
</comment>
<dbReference type="GO" id="GO:0016987">
    <property type="term" value="F:sigma factor activity"/>
    <property type="evidence" value="ECO:0007669"/>
    <property type="project" value="UniProtKB-KW"/>
</dbReference>